<dbReference type="NCBIfam" id="NF003764">
    <property type="entry name" value="PRK05355.1"/>
    <property type="match status" value="1"/>
</dbReference>
<dbReference type="GO" id="GO:0004648">
    <property type="term" value="F:O-phospho-L-serine:2-oxoglutarate aminotransferase activity"/>
    <property type="evidence" value="ECO:0007669"/>
    <property type="project" value="UniProtKB-EC"/>
</dbReference>
<comment type="caution">
    <text evidence="13">The sequence shown here is derived from an EMBL/GenBank/DDBJ whole genome shotgun (WGS) entry which is preliminary data.</text>
</comment>
<dbReference type="OrthoDB" id="1703350at2759"/>
<gene>
    <name evidence="13" type="ORF">P170DRAFT_438068</name>
</gene>
<name>A0A2I2G6E4_9EURO</name>
<organism evidence="13 14">
    <name type="scientific">Aspergillus steynii IBT 23096</name>
    <dbReference type="NCBI Taxonomy" id="1392250"/>
    <lineage>
        <taxon>Eukaryota</taxon>
        <taxon>Fungi</taxon>
        <taxon>Dikarya</taxon>
        <taxon>Ascomycota</taxon>
        <taxon>Pezizomycotina</taxon>
        <taxon>Eurotiomycetes</taxon>
        <taxon>Eurotiomycetidae</taxon>
        <taxon>Eurotiales</taxon>
        <taxon>Aspergillaceae</taxon>
        <taxon>Aspergillus</taxon>
        <taxon>Aspergillus subgen. Circumdati</taxon>
    </lineage>
</organism>
<dbReference type="UniPathway" id="UPA00135">
    <property type="reaction ID" value="UER00197"/>
</dbReference>
<evidence type="ECO:0000256" key="6">
    <source>
        <dbReference type="ARBA" id="ARBA00022605"/>
    </source>
</evidence>
<comment type="similarity">
    <text evidence="3">Belongs to the class-V pyridoxal-phosphate-dependent aminotransferase family. SerC subfamily.</text>
</comment>
<dbReference type="InterPro" id="IPR022278">
    <property type="entry name" value="Pser_aminoTfrase"/>
</dbReference>
<dbReference type="GeneID" id="36557203"/>
<keyword evidence="5 13" id="KW-0032">Aminotransferase</keyword>
<evidence type="ECO:0000313" key="13">
    <source>
        <dbReference type="EMBL" id="PLB48433.1"/>
    </source>
</evidence>
<dbReference type="InterPro" id="IPR015424">
    <property type="entry name" value="PyrdxlP-dep_Trfase"/>
</dbReference>
<dbReference type="EMBL" id="MSFO01000005">
    <property type="protein sequence ID" value="PLB48433.1"/>
    <property type="molecule type" value="Genomic_DNA"/>
</dbReference>
<sequence>MKREDVVYFGAGPAALPTEVLAKAAEALQNYDDTGLGVAEHSHRSSIATDILNTMKADLASFLDIPETHDVLIMQGGGSGQFDATLYNSVAIWVENQRQKILQNGEIAEEDLIQQLRQKVQSELRLDYLVTGSWSAKGSQEAVRLLGADNVNVATDARKINDGKFGKIPEESTWKLSEKPAMVYLCENETVDGVEFPRFPKVLESKAADDQTVVVGDFSSTILSRRIPFEHFSIVFFGAQKNLGLPGITPVIIKKSLLSILSQSKPDILRRVGLPVAPTILDYAVTAKNNSLYNTLSIFDVFVAGQVLKKLLATFPDKVQGQEAVAGKKANLLYEALDAYPDVYKVVPEKSVRSRMNLCFRVTKGGNVDEAEKAFLKGATDRGLLGLKGHRSVGGIRASNYNAIPEAGVEKLVAFLKEFATTA</sequence>
<dbReference type="PANTHER" id="PTHR43247:SF1">
    <property type="entry name" value="PHOSPHOSERINE AMINOTRANSFERASE"/>
    <property type="match status" value="1"/>
</dbReference>
<evidence type="ECO:0000256" key="8">
    <source>
        <dbReference type="ARBA" id="ARBA00022898"/>
    </source>
</evidence>
<evidence type="ECO:0000256" key="3">
    <source>
        <dbReference type="ARBA" id="ARBA00006904"/>
    </source>
</evidence>
<comment type="catalytic activity">
    <reaction evidence="10">
        <text>4-(phosphooxy)-L-threonine + 2-oxoglutarate = (R)-3-hydroxy-2-oxo-4-phosphooxybutanoate + L-glutamate</text>
        <dbReference type="Rhea" id="RHEA:16573"/>
        <dbReference type="ChEBI" id="CHEBI:16810"/>
        <dbReference type="ChEBI" id="CHEBI:29985"/>
        <dbReference type="ChEBI" id="CHEBI:58452"/>
        <dbReference type="ChEBI" id="CHEBI:58538"/>
        <dbReference type="EC" id="2.6.1.52"/>
    </reaction>
</comment>
<dbReference type="Gene3D" id="3.90.1150.10">
    <property type="entry name" value="Aspartate Aminotransferase, domain 1"/>
    <property type="match status" value="1"/>
</dbReference>
<dbReference type="PANTHER" id="PTHR43247">
    <property type="entry name" value="PHOSPHOSERINE AMINOTRANSFERASE"/>
    <property type="match status" value="1"/>
</dbReference>
<evidence type="ECO:0000256" key="10">
    <source>
        <dbReference type="ARBA" id="ARBA00047630"/>
    </source>
</evidence>
<reference evidence="13 14" key="1">
    <citation type="submission" date="2016-12" db="EMBL/GenBank/DDBJ databases">
        <title>The genomes of Aspergillus section Nigri reveals drivers in fungal speciation.</title>
        <authorList>
            <consortium name="DOE Joint Genome Institute"/>
            <person name="Vesth T.C."/>
            <person name="Nybo J."/>
            <person name="Theobald S."/>
            <person name="Brandl J."/>
            <person name="Frisvad J.C."/>
            <person name="Nielsen K.F."/>
            <person name="Lyhne E.K."/>
            <person name="Kogle M.E."/>
            <person name="Kuo A."/>
            <person name="Riley R."/>
            <person name="Clum A."/>
            <person name="Nolan M."/>
            <person name="Lipzen A."/>
            <person name="Salamov A."/>
            <person name="Henrissat B."/>
            <person name="Wiebenga A."/>
            <person name="De Vries R.P."/>
            <person name="Grigoriev I.V."/>
            <person name="Mortensen U.H."/>
            <person name="Andersen M.R."/>
            <person name="Baker S.E."/>
        </authorList>
    </citation>
    <scope>NUCLEOTIDE SEQUENCE [LARGE SCALE GENOMIC DNA]</scope>
    <source>
        <strain evidence="13 14">IBT 23096</strain>
    </source>
</reference>
<dbReference type="PIRSF" id="PIRSF000525">
    <property type="entry name" value="SerC"/>
    <property type="match status" value="1"/>
</dbReference>
<dbReference type="EC" id="2.6.1.52" evidence="4"/>
<dbReference type="InterPro" id="IPR000192">
    <property type="entry name" value="Aminotrans_V_dom"/>
</dbReference>
<evidence type="ECO:0000256" key="5">
    <source>
        <dbReference type="ARBA" id="ARBA00022576"/>
    </source>
</evidence>
<dbReference type="InterPro" id="IPR015421">
    <property type="entry name" value="PyrdxlP-dep_Trfase_major"/>
</dbReference>
<feature type="domain" description="Aminotransferase class V" evidence="12">
    <location>
        <begin position="125"/>
        <end position="412"/>
    </location>
</feature>
<comment type="cofactor">
    <cofactor evidence="1">
        <name>pyridoxal 5'-phosphate</name>
        <dbReference type="ChEBI" id="CHEBI:597326"/>
    </cofactor>
</comment>
<comment type="catalytic activity">
    <reaction evidence="11">
        <text>O-phospho-L-serine + 2-oxoglutarate = 3-phosphooxypyruvate + L-glutamate</text>
        <dbReference type="Rhea" id="RHEA:14329"/>
        <dbReference type="ChEBI" id="CHEBI:16810"/>
        <dbReference type="ChEBI" id="CHEBI:18110"/>
        <dbReference type="ChEBI" id="CHEBI:29985"/>
        <dbReference type="ChEBI" id="CHEBI:57524"/>
        <dbReference type="EC" id="2.6.1.52"/>
    </reaction>
</comment>
<evidence type="ECO:0000313" key="14">
    <source>
        <dbReference type="Proteomes" id="UP000234275"/>
    </source>
</evidence>
<keyword evidence="8" id="KW-0663">Pyridoxal phosphate</keyword>
<keyword evidence="7 13" id="KW-0808">Transferase</keyword>
<dbReference type="FunFam" id="3.40.640.10:FF:000082">
    <property type="entry name" value="Phosphoserine aminotransferase"/>
    <property type="match status" value="1"/>
</dbReference>
<feature type="domain" description="Aminotransferase class V" evidence="12">
    <location>
        <begin position="7"/>
        <end position="107"/>
    </location>
</feature>
<evidence type="ECO:0000256" key="4">
    <source>
        <dbReference type="ARBA" id="ARBA00013030"/>
    </source>
</evidence>
<dbReference type="Proteomes" id="UP000234275">
    <property type="component" value="Unassembled WGS sequence"/>
</dbReference>
<dbReference type="RefSeq" id="XP_024703735.1">
    <property type="nucleotide sequence ID" value="XM_024849504.1"/>
</dbReference>
<evidence type="ECO:0000256" key="1">
    <source>
        <dbReference type="ARBA" id="ARBA00001933"/>
    </source>
</evidence>
<dbReference type="VEuPathDB" id="FungiDB:P170DRAFT_438068"/>
<dbReference type="FunFam" id="3.90.1150.10:FF:000006">
    <property type="entry name" value="Phosphoserine aminotransferase"/>
    <property type="match status" value="1"/>
</dbReference>
<evidence type="ECO:0000256" key="7">
    <source>
        <dbReference type="ARBA" id="ARBA00022679"/>
    </source>
</evidence>
<evidence type="ECO:0000256" key="11">
    <source>
        <dbReference type="ARBA" id="ARBA00049007"/>
    </source>
</evidence>
<keyword evidence="9" id="KW-0718">Serine biosynthesis</keyword>
<evidence type="ECO:0000256" key="2">
    <source>
        <dbReference type="ARBA" id="ARBA00005099"/>
    </source>
</evidence>
<evidence type="ECO:0000259" key="12">
    <source>
        <dbReference type="Pfam" id="PF00266"/>
    </source>
</evidence>
<dbReference type="HAMAP" id="MF_00160">
    <property type="entry name" value="SerC_aminotrans_5"/>
    <property type="match status" value="1"/>
</dbReference>
<accession>A0A2I2G6E4</accession>
<dbReference type="STRING" id="1392250.A0A2I2G6E4"/>
<dbReference type="InterPro" id="IPR015422">
    <property type="entry name" value="PyrdxlP-dep_Trfase_small"/>
</dbReference>
<evidence type="ECO:0000256" key="9">
    <source>
        <dbReference type="ARBA" id="ARBA00023299"/>
    </source>
</evidence>
<keyword evidence="6" id="KW-0028">Amino-acid biosynthesis</keyword>
<dbReference type="SUPFAM" id="SSF53383">
    <property type="entry name" value="PLP-dependent transferases"/>
    <property type="match status" value="1"/>
</dbReference>
<proteinExistence type="inferred from homology"/>
<comment type="pathway">
    <text evidence="2">Amino-acid biosynthesis; L-serine biosynthesis; L-serine from 3-phospho-D-glycerate: step 2/3.</text>
</comment>
<dbReference type="Pfam" id="PF00266">
    <property type="entry name" value="Aminotran_5"/>
    <property type="match status" value="2"/>
</dbReference>
<dbReference type="GO" id="GO:0006564">
    <property type="term" value="P:L-serine biosynthetic process"/>
    <property type="evidence" value="ECO:0007669"/>
    <property type="project" value="UniProtKB-KW"/>
</dbReference>
<keyword evidence="14" id="KW-1185">Reference proteome</keyword>
<dbReference type="GO" id="GO:0030170">
    <property type="term" value="F:pyridoxal phosphate binding"/>
    <property type="evidence" value="ECO:0007669"/>
    <property type="project" value="TreeGrafter"/>
</dbReference>
<protein>
    <recommendedName>
        <fullName evidence="4">phosphoserine transaminase</fullName>
        <ecNumber evidence="4">2.6.1.52</ecNumber>
    </recommendedName>
</protein>
<dbReference type="AlphaFoldDB" id="A0A2I2G6E4"/>
<dbReference type="Gene3D" id="3.40.640.10">
    <property type="entry name" value="Type I PLP-dependent aspartate aminotransferase-like (Major domain)"/>
    <property type="match status" value="1"/>
</dbReference>
<dbReference type="GO" id="GO:0005737">
    <property type="term" value="C:cytoplasm"/>
    <property type="evidence" value="ECO:0007669"/>
    <property type="project" value="TreeGrafter"/>
</dbReference>